<feature type="domain" description="Mce/MlaD" evidence="3">
    <location>
        <begin position="56"/>
        <end position="133"/>
    </location>
</feature>
<dbReference type="EMBL" id="BMJH01000005">
    <property type="protein sequence ID" value="GGC76859.1"/>
    <property type="molecule type" value="Genomic_DNA"/>
</dbReference>
<dbReference type="Pfam" id="PF11887">
    <property type="entry name" value="Mce4_CUP1"/>
    <property type="match status" value="1"/>
</dbReference>
<accession>A0A916ULT1</accession>
<comment type="caution">
    <text evidence="5">The sequence shown here is derived from an EMBL/GenBank/DDBJ whole genome shotgun (WGS) entry which is preliminary data.</text>
</comment>
<dbReference type="PANTHER" id="PTHR33371:SF15">
    <property type="entry name" value="LIPOPROTEIN LPRN"/>
    <property type="match status" value="1"/>
</dbReference>
<evidence type="ECO:0000256" key="1">
    <source>
        <dbReference type="SAM" id="Coils"/>
    </source>
</evidence>
<keyword evidence="1" id="KW-0175">Coiled coil</keyword>
<dbReference type="InterPro" id="IPR052336">
    <property type="entry name" value="MlaD_Phospholipid_Transporter"/>
</dbReference>
<organism evidence="5 6">
    <name type="scientific">Hoyosella rhizosphaerae</name>
    <dbReference type="NCBI Taxonomy" id="1755582"/>
    <lineage>
        <taxon>Bacteria</taxon>
        <taxon>Bacillati</taxon>
        <taxon>Actinomycetota</taxon>
        <taxon>Actinomycetes</taxon>
        <taxon>Mycobacteriales</taxon>
        <taxon>Hoyosellaceae</taxon>
        <taxon>Hoyosella</taxon>
    </lineage>
</organism>
<protein>
    <submittedName>
        <fullName evidence="5">ABC transporter substrate-binding protein</fullName>
    </submittedName>
</protein>
<dbReference type="PROSITE" id="PS51257">
    <property type="entry name" value="PROKAR_LIPOPROTEIN"/>
    <property type="match status" value="1"/>
</dbReference>
<reference evidence="5" key="2">
    <citation type="submission" date="2020-09" db="EMBL/GenBank/DDBJ databases">
        <authorList>
            <person name="Sun Q."/>
            <person name="Zhou Y."/>
        </authorList>
    </citation>
    <scope>NUCLEOTIDE SEQUENCE</scope>
    <source>
        <strain evidence="5">CGMCC 1.15478</strain>
    </source>
</reference>
<proteinExistence type="predicted"/>
<dbReference type="Pfam" id="PF02470">
    <property type="entry name" value="MlaD"/>
    <property type="match status" value="1"/>
</dbReference>
<dbReference type="AlphaFoldDB" id="A0A916ULT1"/>
<reference evidence="5" key="1">
    <citation type="journal article" date="2014" name="Int. J. Syst. Evol. Microbiol.">
        <title>Complete genome sequence of Corynebacterium casei LMG S-19264T (=DSM 44701T), isolated from a smear-ripened cheese.</title>
        <authorList>
            <consortium name="US DOE Joint Genome Institute (JGI-PGF)"/>
            <person name="Walter F."/>
            <person name="Albersmeier A."/>
            <person name="Kalinowski J."/>
            <person name="Ruckert C."/>
        </authorList>
    </citation>
    <scope>NUCLEOTIDE SEQUENCE</scope>
    <source>
        <strain evidence="5">CGMCC 1.15478</strain>
    </source>
</reference>
<dbReference type="GO" id="GO:0005576">
    <property type="term" value="C:extracellular region"/>
    <property type="evidence" value="ECO:0007669"/>
    <property type="project" value="TreeGrafter"/>
</dbReference>
<dbReference type="InterPro" id="IPR024516">
    <property type="entry name" value="Mce_C"/>
</dbReference>
<feature type="coiled-coil region" evidence="1">
    <location>
        <begin position="200"/>
        <end position="244"/>
    </location>
</feature>
<dbReference type="NCBIfam" id="TIGR00996">
    <property type="entry name" value="Mtu_fam_mce"/>
    <property type="match status" value="1"/>
</dbReference>
<feature type="signal peptide" evidence="2">
    <location>
        <begin position="1"/>
        <end position="29"/>
    </location>
</feature>
<gene>
    <name evidence="5" type="ORF">GCM10011410_32690</name>
</gene>
<dbReference type="PANTHER" id="PTHR33371">
    <property type="entry name" value="INTERMEMBRANE PHOSPHOLIPID TRANSPORT SYSTEM BINDING PROTEIN MLAD-RELATED"/>
    <property type="match status" value="1"/>
</dbReference>
<sequence>MIRRRKMRSHSRKIRLRAAGMTAVVSALALTTSGCVMEDGIYTLPLPGGPSLGADPIQITVAFDQVPEVFPATLVKVNGVNVGMIDDVELSDDGWNAIVTVRLQDGLNLPTNSLVSIQQTSLLGEKFLAIEPPTVDRAPTVIDDGHVIPLDNTRVQIEIEEIFGALSLLLNGGGVAQIQPILDELEKAFGGREPQIKSLLTETNALVNSLNNQRSEIQRALDNLERMSARLDTQRDEISRVVEEIPRGTQILAEQTPQLIEMLRQVDALGTVGADVVSRAREDLIADLRALRPVVQALANTGDNLPNSLSILPTYPFSDASIDTAFGGAINTWLAVDLQIADTLENLGVGQGIPQYIPPYGQPQPVLDPRNPYVGGRGPVPGPGTGPLIPLGNLLPVQMPAAGPMPGPIQDLLDSLGVGQP</sequence>
<dbReference type="InterPro" id="IPR005693">
    <property type="entry name" value="Mce"/>
</dbReference>
<evidence type="ECO:0000313" key="5">
    <source>
        <dbReference type="EMBL" id="GGC76859.1"/>
    </source>
</evidence>
<feature type="chain" id="PRO_5037793019" evidence="2">
    <location>
        <begin position="30"/>
        <end position="421"/>
    </location>
</feature>
<evidence type="ECO:0000313" key="6">
    <source>
        <dbReference type="Proteomes" id="UP000641514"/>
    </source>
</evidence>
<keyword evidence="6" id="KW-1185">Reference proteome</keyword>
<dbReference type="InterPro" id="IPR003399">
    <property type="entry name" value="Mce/MlaD"/>
</dbReference>
<dbReference type="Proteomes" id="UP000641514">
    <property type="component" value="Unassembled WGS sequence"/>
</dbReference>
<evidence type="ECO:0000259" key="4">
    <source>
        <dbReference type="Pfam" id="PF11887"/>
    </source>
</evidence>
<evidence type="ECO:0000256" key="2">
    <source>
        <dbReference type="SAM" id="SignalP"/>
    </source>
</evidence>
<keyword evidence="2" id="KW-0732">Signal</keyword>
<name>A0A916ULT1_9ACTN</name>
<feature type="domain" description="Mammalian cell entry C-terminal" evidence="4">
    <location>
        <begin position="140"/>
        <end position="358"/>
    </location>
</feature>
<evidence type="ECO:0000259" key="3">
    <source>
        <dbReference type="Pfam" id="PF02470"/>
    </source>
</evidence>